<dbReference type="HOGENOM" id="CLU_003291_1_0_0"/>
<dbReference type="Pfam" id="PF07992">
    <property type="entry name" value="Pyr_redox_2"/>
    <property type="match status" value="1"/>
</dbReference>
<dbReference type="Gene3D" id="3.50.50.60">
    <property type="entry name" value="FAD/NAD(P)-binding domain"/>
    <property type="match status" value="2"/>
</dbReference>
<reference evidence="6" key="1">
    <citation type="submission" date="2011-01" db="EMBL/GenBank/DDBJ databases">
        <title>Complete sequence of chromosome of Thermovibrio ammonificans HB-1.</title>
        <authorList>
            <consortium name="US DOE Joint Genome Institute"/>
            <person name="Lucas S."/>
            <person name="Copeland A."/>
            <person name="Lapidus A."/>
            <person name="Cheng J.-F."/>
            <person name="Goodwin L."/>
            <person name="Pitluck S."/>
            <person name="Davenport K."/>
            <person name="Detter J.C."/>
            <person name="Han C."/>
            <person name="Tapia R."/>
            <person name="Land M."/>
            <person name="Hauser L."/>
            <person name="Kyrpides N."/>
            <person name="Ivanova N."/>
            <person name="Ovchinnikova G."/>
            <person name="Vetriani C."/>
            <person name="Woyke T."/>
        </authorList>
    </citation>
    <scope>NUCLEOTIDE SEQUENCE [LARGE SCALE GENOMIC DNA]</scope>
    <source>
        <strain evidence="6">HB-1</strain>
    </source>
</reference>
<dbReference type="PRINTS" id="PR00411">
    <property type="entry name" value="PNDRDTASEI"/>
</dbReference>
<evidence type="ECO:0000256" key="2">
    <source>
        <dbReference type="ARBA" id="ARBA00006442"/>
    </source>
</evidence>
<dbReference type="Proteomes" id="UP000006362">
    <property type="component" value="Chromosome"/>
</dbReference>
<evidence type="ECO:0000256" key="3">
    <source>
        <dbReference type="ARBA" id="ARBA00022630"/>
    </source>
</evidence>
<dbReference type="SUPFAM" id="SSF55424">
    <property type="entry name" value="FAD/NAD-linked reductases, dimerisation (C-terminal) domain"/>
    <property type="match status" value="1"/>
</dbReference>
<dbReference type="InterPro" id="IPR036188">
    <property type="entry name" value="FAD/NAD-bd_sf"/>
</dbReference>
<dbReference type="KEGG" id="tam:Theam_1321"/>
<name>E8T3F2_THEA1</name>
<evidence type="ECO:0000313" key="7">
    <source>
        <dbReference type="Proteomes" id="UP000006362"/>
    </source>
</evidence>
<dbReference type="InterPro" id="IPR016156">
    <property type="entry name" value="FAD/NAD-linked_Rdtase_dimer_sf"/>
</dbReference>
<evidence type="ECO:0000256" key="4">
    <source>
        <dbReference type="ARBA" id="ARBA00022827"/>
    </source>
</evidence>
<comment type="cofactor">
    <cofactor evidence="1">
        <name>FAD</name>
        <dbReference type="ChEBI" id="CHEBI:57692"/>
    </cofactor>
</comment>
<keyword evidence="4" id="KW-0274">FAD</keyword>
<keyword evidence="3" id="KW-0285">Flavoprotein</keyword>
<evidence type="ECO:0000259" key="5">
    <source>
        <dbReference type="Pfam" id="PF07992"/>
    </source>
</evidence>
<dbReference type="SMR" id="E8T3F2"/>
<feature type="domain" description="FAD/NAD(P)-binding" evidence="5">
    <location>
        <begin position="4"/>
        <end position="283"/>
    </location>
</feature>
<sequence length="443" mass="47257">MEHFDVIVVGGGPAGFNAVKAVRSLYPEKRVLVLNDREDLQIPCSIPYVVAGLLKPEDNRYPVKKLAELGATLLFERVVSVNPQESRIFTESGKLYSYDRLVLATGWLPRRLPVEGTDLEGVYYIDNSTEAVINLVKEVASAKRIAIVGGGFISIGFADLISRFLKKEITVIEASHRIGSGVFSGDFESEMTSLLESAGVRVLKGAKVTTLEGSGRVEAVLLEGGERIEADLVLIFIGFLPNSKLAVDASLKVDRGFVVVDRFLRSSVDNILAAGNVALHYSAVDGAPWPGMVASVSARDGRIAGANTAGPVVEDRGIVPAGVTEVGGRFFGFAGYTQELLSGKGFDFKKCGVTSADAYPKAIGAKPLKLDLYFLKGSGRLVGAEVEASSRYVAPLVDLVAGLVERGITAYELLSKVSVAFPPVTPPPLLQPLQEAALAFLRS</sequence>
<dbReference type="PRINTS" id="PR00368">
    <property type="entry name" value="FADPNR"/>
</dbReference>
<dbReference type="STRING" id="648996.Theam_1321"/>
<dbReference type="PANTHER" id="PTHR43429">
    <property type="entry name" value="PYRIDINE NUCLEOTIDE-DISULFIDE OXIDOREDUCTASE DOMAIN-CONTAINING"/>
    <property type="match status" value="1"/>
</dbReference>
<evidence type="ECO:0000313" key="6">
    <source>
        <dbReference type="EMBL" id="ADU97284.1"/>
    </source>
</evidence>
<dbReference type="AlphaFoldDB" id="E8T3F2"/>
<dbReference type="eggNOG" id="COG0446">
    <property type="taxonomic scope" value="Bacteria"/>
</dbReference>
<accession>E8T3F2</accession>
<protein>
    <submittedName>
        <fullName evidence="6">FAD-dependent pyridine nucleotide-disulfide oxidoreductase</fullName>
    </submittedName>
</protein>
<dbReference type="RefSeq" id="WP_013538070.1">
    <property type="nucleotide sequence ID" value="NC_014926.1"/>
</dbReference>
<dbReference type="SUPFAM" id="SSF51905">
    <property type="entry name" value="FAD/NAD(P)-binding domain"/>
    <property type="match status" value="1"/>
</dbReference>
<dbReference type="PANTHER" id="PTHR43429:SF3">
    <property type="entry name" value="NITRITE REDUCTASE [NAD(P)H]"/>
    <property type="match status" value="1"/>
</dbReference>
<proteinExistence type="inferred from homology"/>
<keyword evidence="7" id="KW-1185">Reference proteome</keyword>
<dbReference type="OrthoDB" id="9807946at2"/>
<dbReference type="InterPro" id="IPR050260">
    <property type="entry name" value="FAD-bd_OxRdtase"/>
</dbReference>
<dbReference type="Gene3D" id="3.30.390.30">
    <property type="match status" value="1"/>
</dbReference>
<organism evidence="6 7">
    <name type="scientific">Thermovibrio ammonificans (strain DSM 15698 / JCM 12110 / HB-1)</name>
    <dbReference type="NCBI Taxonomy" id="648996"/>
    <lineage>
        <taxon>Bacteria</taxon>
        <taxon>Pseudomonadati</taxon>
        <taxon>Aquificota</taxon>
        <taxon>Aquificia</taxon>
        <taxon>Desulfurobacteriales</taxon>
        <taxon>Desulfurobacteriaceae</taxon>
        <taxon>Thermovibrio</taxon>
    </lineage>
</organism>
<gene>
    <name evidence="6" type="ordered locus">Theam_1321</name>
</gene>
<dbReference type="EMBL" id="CP002444">
    <property type="protein sequence ID" value="ADU97284.1"/>
    <property type="molecule type" value="Genomic_DNA"/>
</dbReference>
<comment type="similarity">
    <text evidence="2">Belongs to the FAD-dependent oxidoreductase family.</text>
</comment>
<dbReference type="GO" id="GO:0016491">
    <property type="term" value="F:oxidoreductase activity"/>
    <property type="evidence" value="ECO:0007669"/>
    <property type="project" value="InterPro"/>
</dbReference>
<evidence type="ECO:0000256" key="1">
    <source>
        <dbReference type="ARBA" id="ARBA00001974"/>
    </source>
</evidence>
<dbReference type="InterPro" id="IPR023753">
    <property type="entry name" value="FAD/NAD-binding_dom"/>
</dbReference>